<gene>
    <name evidence="1" type="ORF">CFX0092_B0766</name>
</gene>
<keyword evidence="2" id="KW-1185">Reference proteome</keyword>
<reference evidence="1" key="1">
    <citation type="submission" date="2016-01" db="EMBL/GenBank/DDBJ databases">
        <authorList>
            <person name="Mcilroy J.S."/>
            <person name="Karst M S."/>
            <person name="Albertsen M."/>
        </authorList>
    </citation>
    <scope>NUCLEOTIDE SEQUENCE</scope>
    <source>
        <strain evidence="1">Cfx-K</strain>
    </source>
</reference>
<evidence type="ECO:0000313" key="2">
    <source>
        <dbReference type="Proteomes" id="UP000215027"/>
    </source>
</evidence>
<dbReference type="KEGG" id="pbf:CFX0092_B0766"/>
<organism evidence="1 2">
    <name type="scientific">Candidatus Promineifilum breve</name>
    <dbReference type="NCBI Taxonomy" id="1806508"/>
    <lineage>
        <taxon>Bacteria</taxon>
        <taxon>Bacillati</taxon>
        <taxon>Chloroflexota</taxon>
        <taxon>Ardenticatenia</taxon>
        <taxon>Candidatus Promineifilales</taxon>
        <taxon>Candidatus Promineifilaceae</taxon>
        <taxon>Candidatus Promineifilum</taxon>
    </lineage>
</organism>
<protein>
    <submittedName>
        <fullName evidence="1">Uncharacterized protein</fullName>
    </submittedName>
</protein>
<dbReference type="Proteomes" id="UP000215027">
    <property type="component" value="Chromosome II"/>
</dbReference>
<sequence length="68" mass="7509">MGGMRRLVVRLVAIRNHYVSLRHLCEALGLARQGQVRRIRDDKILSEGYQGGNVLLPPSPGGQGDLPF</sequence>
<name>A0A160TAZ3_9CHLR</name>
<accession>A0A160TAZ3</accession>
<dbReference type="AlphaFoldDB" id="A0A160TAZ3"/>
<evidence type="ECO:0000313" key="1">
    <source>
        <dbReference type="EMBL" id="CUS06300.1"/>
    </source>
</evidence>
<proteinExistence type="predicted"/>
<dbReference type="EMBL" id="LN890656">
    <property type="protein sequence ID" value="CUS06300.1"/>
    <property type="molecule type" value="Genomic_DNA"/>
</dbReference>